<proteinExistence type="predicted"/>
<reference evidence="3 4" key="1">
    <citation type="submission" date="2024-02" db="EMBL/GenBank/DDBJ databases">
        <title>Full genome sequence of Sphingomonas kaistensis.</title>
        <authorList>
            <person name="Poletto B.L."/>
            <person name="Silva G."/>
            <person name="Galante D."/>
            <person name="Campos K.R."/>
            <person name="Santos M.B.N."/>
            <person name="Sacchi C.T."/>
        </authorList>
    </citation>
    <scope>NUCLEOTIDE SEQUENCE [LARGE SCALE GENOMIC DNA]</scope>
    <source>
        <strain evidence="3 4">MA4R</strain>
    </source>
</reference>
<dbReference type="RefSeq" id="WP_338504431.1">
    <property type="nucleotide sequence ID" value="NZ_CP145607.1"/>
</dbReference>
<dbReference type="PROSITE" id="PS51257">
    <property type="entry name" value="PROKAR_LIPOPROTEIN"/>
    <property type="match status" value="1"/>
</dbReference>
<evidence type="ECO:0000256" key="1">
    <source>
        <dbReference type="SAM" id="MobiDB-lite"/>
    </source>
</evidence>
<feature type="signal peptide" evidence="2">
    <location>
        <begin position="1"/>
        <end position="23"/>
    </location>
</feature>
<dbReference type="Proteomes" id="UP001382935">
    <property type="component" value="Chromosome"/>
</dbReference>
<keyword evidence="2" id="KW-0732">Signal</keyword>
<feature type="compositionally biased region" description="Low complexity" evidence="1">
    <location>
        <begin position="37"/>
        <end position="55"/>
    </location>
</feature>
<accession>A0ABZ2G207</accession>
<dbReference type="EMBL" id="CP145607">
    <property type="protein sequence ID" value="WWM71127.1"/>
    <property type="molecule type" value="Genomic_DNA"/>
</dbReference>
<protein>
    <recommendedName>
        <fullName evidence="5">Secreted protein</fullName>
    </recommendedName>
</protein>
<evidence type="ECO:0000313" key="4">
    <source>
        <dbReference type="Proteomes" id="UP001382935"/>
    </source>
</evidence>
<feature type="chain" id="PRO_5047275065" description="Secreted protein" evidence="2">
    <location>
        <begin position="24"/>
        <end position="75"/>
    </location>
</feature>
<evidence type="ECO:0008006" key="5">
    <source>
        <dbReference type="Google" id="ProtNLM"/>
    </source>
</evidence>
<evidence type="ECO:0000256" key="2">
    <source>
        <dbReference type="SAM" id="SignalP"/>
    </source>
</evidence>
<feature type="region of interest" description="Disordered" evidence="1">
    <location>
        <begin position="19"/>
        <end position="75"/>
    </location>
</feature>
<keyword evidence="4" id="KW-1185">Reference proteome</keyword>
<gene>
    <name evidence="3" type="ORF">V6R86_10695</name>
</gene>
<name>A0ABZ2G207_9SPHN</name>
<evidence type="ECO:0000313" key="3">
    <source>
        <dbReference type="EMBL" id="WWM71127.1"/>
    </source>
</evidence>
<sequence>MRSRSSALLALAALTAACSPGNSNDDVQPLPEQSADSANALMAEAERASANAAARAETERLPARSASETVNEDTP</sequence>
<organism evidence="3 4">
    <name type="scientific">Sphingomonas kaistensis</name>
    <dbReference type="NCBI Taxonomy" id="298708"/>
    <lineage>
        <taxon>Bacteria</taxon>
        <taxon>Pseudomonadati</taxon>
        <taxon>Pseudomonadota</taxon>
        <taxon>Alphaproteobacteria</taxon>
        <taxon>Sphingomonadales</taxon>
        <taxon>Sphingomonadaceae</taxon>
        <taxon>Sphingomonas</taxon>
    </lineage>
</organism>